<dbReference type="Proteomes" id="UP000095283">
    <property type="component" value="Unplaced"/>
</dbReference>
<accession>A0A1I7WHQ7</accession>
<dbReference type="InterPro" id="IPR036397">
    <property type="entry name" value="RNaseH_sf"/>
</dbReference>
<dbReference type="AlphaFoldDB" id="A0A1I7WHQ7"/>
<evidence type="ECO:0000313" key="1">
    <source>
        <dbReference type="Proteomes" id="UP000095283"/>
    </source>
</evidence>
<evidence type="ECO:0000313" key="2">
    <source>
        <dbReference type="WBParaSite" id="Hba_04501"/>
    </source>
</evidence>
<reference evidence="2" key="1">
    <citation type="submission" date="2016-11" db="UniProtKB">
        <authorList>
            <consortium name="WormBaseParasite"/>
        </authorList>
    </citation>
    <scope>IDENTIFICATION</scope>
</reference>
<name>A0A1I7WHQ7_HETBA</name>
<organism evidence="1 2">
    <name type="scientific">Heterorhabditis bacteriophora</name>
    <name type="common">Entomopathogenic nematode worm</name>
    <dbReference type="NCBI Taxonomy" id="37862"/>
    <lineage>
        <taxon>Eukaryota</taxon>
        <taxon>Metazoa</taxon>
        <taxon>Ecdysozoa</taxon>
        <taxon>Nematoda</taxon>
        <taxon>Chromadorea</taxon>
        <taxon>Rhabditida</taxon>
        <taxon>Rhabditina</taxon>
        <taxon>Rhabditomorpha</taxon>
        <taxon>Strongyloidea</taxon>
        <taxon>Heterorhabditidae</taxon>
        <taxon>Heterorhabditis</taxon>
    </lineage>
</organism>
<proteinExistence type="predicted"/>
<keyword evidence="1" id="KW-1185">Reference proteome</keyword>
<protein>
    <submittedName>
        <fullName evidence="2">Transposable element</fullName>
    </submittedName>
</protein>
<sequence>MLDKCPNIVRSRSDKKKLNLDGPVVCHSYSRDLHKGPRHFSTRNFGGRSAMLWDGSFKFQQDNATIHASQSTKTWLENNNVDTMN</sequence>
<dbReference type="WBParaSite" id="Hba_04501">
    <property type="protein sequence ID" value="Hba_04501"/>
    <property type="gene ID" value="Hba_04501"/>
</dbReference>
<dbReference type="Gene3D" id="3.30.420.10">
    <property type="entry name" value="Ribonuclease H-like superfamily/Ribonuclease H"/>
    <property type="match status" value="1"/>
</dbReference>
<dbReference type="GO" id="GO:0003676">
    <property type="term" value="F:nucleic acid binding"/>
    <property type="evidence" value="ECO:0007669"/>
    <property type="project" value="InterPro"/>
</dbReference>